<accession>A0A841JTD1</accession>
<sequence>MSSFTKVSGVALAAVAALFLMAGCETGRTDKQHRLMPISDETTTGKQDATFTANAEGQPPVPGSPTAAGPDGKQPYEDWQARAGKGAEDGVAPPPAVQVKDSFQRQ</sequence>
<gene>
    <name evidence="3" type="ORF">HNQ77_000149</name>
</gene>
<feature type="compositionally biased region" description="Basic and acidic residues" evidence="1">
    <location>
        <begin position="74"/>
        <end position="88"/>
    </location>
</feature>
<evidence type="ECO:0000256" key="1">
    <source>
        <dbReference type="SAM" id="MobiDB-lite"/>
    </source>
</evidence>
<reference evidence="3 4" key="1">
    <citation type="submission" date="2020-08" db="EMBL/GenBank/DDBJ databases">
        <title>Genomic Encyclopedia of Type Strains, Phase IV (KMG-IV): sequencing the most valuable type-strain genomes for metagenomic binning, comparative biology and taxonomic classification.</title>
        <authorList>
            <person name="Goeker M."/>
        </authorList>
    </citation>
    <scope>NUCLEOTIDE SEQUENCE [LARGE SCALE GENOMIC DNA]</scope>
    <source>
        <strain evidence="3 4">DSM 103733</strain>
    </source>
</reference>
<dbReference type="Proteomes" id="UP000538666">
    <property type="component" value="Unassembled WGS sequence"/>
</dbReference>
<feature type="chain" id="PRO_5032399314" description="Lipoprotein" evidence="2">
    <location>
        <begin position="23"/>
        <end position="106"/>
    </location>
</feature>
<comment type="caution">
    <text evidence="3">The sequence shown here is derived from an EMBL/GenBank/DDBJ whole genome shotgun (WGS) entry which is preliminary data.</text>
</comment>
<feature type="region of interest" description="Disordered" evidence="1">
    <location>
        <begin position="28"/>
        <end position="106"/>
    </location>
</feature>
<dbReference type="PROSITE" id="PS51257">
    <property type="entry name" value="PROKAR_LIPOPROTEIN"/>
    <property type="match status" value="1"/>
</dbReference>
<dbReference type="EMBL" id="JACHEK010000001">
    <property type="protein sequence ID" value="MBB6142211.1"/>
    <property type="molecule type" value="Genomic_DNA"/>
</dbReference>
<dbReference type="OrthoDB" id="122810at2"/>
<feature type="signal peptide" evidence="2">
    <location>
        <begin position="1"/>
        <end position="22"/>
    </location>
</feature>
<organism evidence="3 4">
    <name type="scientific">Silvibacterium bohemicum</name>
    <dbReference type="NCBI Taxonomy" id="1577686"/>
    <lineage>
        <taxon>Bacteria</taxon>
        <taxon>Pseudomonadati</taxon>
        <taxon>Acidobacteriota</taxon>
        <taxon>Terriglobia</taxon>
        <taxon>Terriglobales</taxon>
        <taxon>Acidobacteriaceae</taxon>
        <taxon>Silvibacterium</taxon>
    </lineage>
</organism>
<proteinExistence type="predicted"/>
<keyword evidence="4" id="KW-1185">Reference proteome</keyword>
<evidence type="ECO:0000313" key="4">
    <source>
        <dbReference type="Proteomes" id="UP000538666"/>
    </source>
</evidence>
<evidence type="ECO:0000256" key="2">
    <source>
        <dbReference type="SAM" id="SignalP"/>
    </source>
</evidence>
<evidence type="ECO:0008006" key="5">
    <source>
        <dbReference type="Google" id="ProtNLM"/>
    </source>
</evidence>
<evidence type="ECO:0000313" key="3">
    <source>
        <dbReference type="EMBL" id="MBB6142211.1"/>
    </source>
</evidence>
<keyword evidence="2" id="KW-0732">Signal</keyword>
<dbReference type="AlphaFoldDB" id="A0A841JTD1"/>
<protein>
    <recommendedName>
        <fullName evidence="5">Lipoprotein</fullName>
    </recommendedName>
</protein>
<dbReference type="RefSeq" id="WP_050057472.1">
    <property type="nucleotide sequence ID" value="NZ_JACHEK010000001.1"/>
</dbReference>
<feature type="compositionally biased region" description="Polar residues" evidence="1">
    <location>
        <begin position="40"/>
        <end position="55"/>
    </location>
</feature>
<name>A0A841JTD1_9BACT</name>